<comment type="subcellular location">
    <subcellularLocation>
        <location evidence="1">Membrane</location>
        <topology evidence="1">Single-pass membrane protein</topology>
    </subcellularLocation>
</comment>
<dbReference type="Ensembl" id="ENSAPOT00000007052.1">
    <property type="protein sequence ID" value="ENSAPOP00000006206.1"/>
    <property type="gene ID" value="ENSAPOG00000008028.1"/>
</dbReference>
<sequence length="471" mass="52416">SPPTPHLYLFSPSPPLFPSFPPTFPVQSGPPRVSERVNHRQSVRLGRTVKLPCPVEGDPPPLIMWTKDGRNIHSGWTRFRVLQHALRIKEVETDDAGTYICKATNGFGSVNINYTLIVIGKCVVKTPTFTQDTNTNFWRNPRFTQPAKMRKRVIARPVGSSVRLKCTASGNPRPDIIWLKDNRPLMDEEGGAGGEGKKKRWTLSLKNLTPEHSGKYTCHVSNRAGKINATYKVEVIQRTNSKPILTGTHPVNTTVDYGGTTSFQCKVRSDVKPVIQWLKRVEPGDENKFNSTIEVGDHRFVVLPTGEVWSRPDGSYLNKLLITRAKEEDAGMYICLGANTMGYSFRSAYLTVLPDRKPQPNAIPTATSSSLPWPVIIGIPAGVAFILGTALLWFCQSKRTSCPTVAPQPANGDKDCLSYEDYIAHQQLLLSQGGTGLAPKVYPKIYTDIHTHTHSHVDGKVHQHQHIHYQC</sequence>
<dbReference type="FunFam" id="2.60.40.10:FF:000246">
    <property type="entry name" value="Fibroblast growth factor receptor like 1"/>
    <property type="match status" value="1"/>
</dbReference>
<dbReference type="CDD" id="cd05856">
    <property type="entry name" value="IgI_2_FGFRL1-like"/>
    <property type="match status" value="1"/>
</dbReference>
<keyword evidence="5 13" id="KW-1133">Transmembrane helix</keyword>
<comment type="function">
    <text evidence="11">Has a negative effect on cell proliferation.</text>
</comment>
<reference evidence="15" key="2">
    <citation type="submission" date="2025-09" db="UniProtKB">
        <authorList>
            <consortium name="Ensembl"/>
        </authorList>
    </citation>
    <scope>IDENTIFICATION</scope>
</reference>
<dbReference type="InterPro" id="IPR007110">
    <property type="entry name" value="Ig-like_dom"/>
</dbReference>
<keyword evidence="6 13" id="KW-0472">Membrane</keyword>
<evidence type="ECO:0000256" key="12">
    <source>
        <dbReference type="ARBA" id="ARBA00074412"/>
    </source>
</evidence>
<dbReference type="FunFam" id="2.60.40.10:FF:000016">
    <property type="entry name" value="Fibroblast growth factor receptor"/>
    <property type="match status" value="1"/>
</dbReference>
<proteinExistence type="predicted"/>
<dbReference type="InterPro" id="IPR003599">
    <property type="entry name" value="Ig_sub"/>
</dbReference>
<keyword evidence="2 13" id="KW-0812">Transmembrane</keyword>
<dbReference type="InterPro" id="IPR052615">
    <property type="entry name" value="FGFRL"/>
</dbReference>
<dbReference type="AlphaFoldDB" id="A0A3Q1END2"/>
<evidence type="ECO:0000256" key="6">
    <source>
        <dbReference type="ARBA" id="ARBA00023136"/>
    </source>
</evidence>
<evidence type="ECO:0000256" key="9">
    <source>
        <dbReference type="ARBA" id="ARBA00023180"/>
    </source>
</evidence>
<evidence type="ECO:0000256" key="3">
    <source>
        <dbReference type="ARBA" id="ARBA00022729"/>
    </source>
</evidence>
<dbReference type="GO" id="GO:0005007">
    <property type="term" value="F:fibroblast growth factor receptor activity"/>
    <property type="evidence" value="ECO:0007669"/>
    <property type="project" value="TreeGrafter"/>
</dbReference>
<keyword evidence="16" id="KW-1185">Reference proteome</keyword>
<feature type="domain" description="Ig-like" evidence="14">
    <location>
        <begin position="141"/>
        <end position="234"/>
    </location>
</feature>
<evidence type="ECO:0000256" key="5">
    <source>
        <dbReference type="ARBA" id="ARBA00022989"/>
    </source>
</evidence>
<dbReference type="Gene3D" id="2.60.40.10">
    <property type="entry name" value="Immunoglobulins"/>
    <property type="match status" value="3"/>
</dbReference>
<dbReference type="InterPro" id="IPR013098">
    <property type="entry name" value="Ig_I-set"/>
</dbReference>
<keyword evidence="4" id="KW-0677">Repeat</keyword>
<dbReference type="PANTHER" id="PTHR19890">
    <property type="entry name" value="FIBROBLAST GROWTH FACTOR RECEPTOR"/>
    <property type="match status" value="1"/>
</dbReference>
<dbReference type="GO" id="GO:0005886">
    <property type="term" value="C:plasma membrane"/>
    <property type="evidence" value="ECO:0007669"/>
    <property type="project" value="TreeGrafter"/>
</dbReference>
<dbReference type="GO" id="GO:0017134">
    <property type="term" value="F:fibroblast growth factor binding"/>
    <property type="evidence" value="ECO:0007669"/>
    <property type="project" value="TreeGrafter"/>
</dbReference>
<evidence type="ECO:0000256" key="10">
    <source>
        <dbReference type="ARBA" id="ARBA00023319"/>
    </source>
</evidence>
<feature type="transmembrane region" description="Helical" evidence="13">
    <location>
        <begin position="371"/>
        <end position="394"/>
    </location>
</feature>
<dbReference type="Proteomes" id="UP000257200">
    <property type="component" value="Unplaced"/>
</dbReference>
<feature type="domain" description="Ig-like" evidence="14">
    <location>
        <begin position="31"/>
        <end position="117"/>
    </location>
</feature>
<keyword evidence="3" id="KW-0732">Signal</keyword>
<evidence type="ECO:0000313" key="16">
    <source>
        <dbReference type="Proteomes" id="UP000257200"/>
    </source>
</evidence>
<dbReference type="PROSITE" id="PS50835">
    <property type="entry name" value="IG_LIKE"/>
    <property type="match status" value="3"/>
</dbReference>
<evidence type="ECO:0000256" key="2">
    <source>
        <dbReference type="ARBA" id="ARBA00022692"/>
    </source>
</evidence>
<dbReference type="FunFam" id="2.60.40.10:FF:000593">
    <property type="entry name" value="Fibroblast growth factor receptor-like 1"/>
    <property type="match status" value="1"/>
</dbReference>
<dbReference type="Pfam" id="PF13927">
    <property type="entry name" value="Ig_3"/>
    <property type="match status" value="1"/>
</dbReference>
<organism evidence="15 16">
    <name type="scientific">Acanthochromis polyacanthus</name>
    <name type="common">spiny chromis</name>
    <dbReference type="NCBI Taxonomy" id="80966"/>
    <lineage>
        <taxon>Eukaryota</taxon>
        <taxon>Metazoa</taxon>
        <taxon>Chordata</taxon>
        <taxon>Craniata</taxon>
        <taxon>Vertebrata</taxon>
        <taxon>Euteleostomi</taxon>
        <taxon>Actinopterygii</taxon>
        <taxon>Neopterygii</taxon>
        <taxon>Teleostei</taxon>
        <taxon>Neoteleostei</taxon>
        <taxon>Acanthomorphata</taxon>
        <taxon>Ovalentaria</taxon>
        <taxon>Pomacentridae</taxon>
        <taxon>Acanthochromis</taxon>
    </lineage>
</organism>
<evidence type="ECO:0000259" key="14">
    <source>
        <dbReference type="PROSITE" id="PS50835"/>
    </source>
</evidence>
<dbReference type="GeneTree" id="ENSGT00940000156736"/>
<keyword evidence="7" id="KW-1015">Disulfide bond</keyword>
<name>A0A3Q1END2_9TELE</name>
<dbReference type="InterPro" id="IPR036179">
    <property type="entry name" value="Ig-like_dom_sf"/>
</dbReference>
<evidence type="ECO:0000256" key="7">
    <source>
        <dbReference type="ARBA" id="ARBA00023157"/>
    </source>
</evidence>
<dbReference type="SMART" id="SM00408">
    <property type="entry name" value="IGc2"/>
    <property type="match status" value="3"/>
</dbReference>
<evidence type="ECO:0000256" key="1">
    <source>
        <dbReference type="ARBA" id="ARBA00004167"/>
    </source>
</evidence>
<protein>
    <recommendedName>
        <fullName evidence="12">Fibroblast growth factor receptor-like 1</fullName>
    </recommendedName>
</protein>
<evidence type="ECO:0000256" key="13">
    <source>
        <dbReference type="SAM" id="Phobius"/>
    </source>
</evidence>
<reference evidence="15" key="1">
    <citation type="submission" date="2025-08" db="UniProtKB">
        <authorList>
            <consortium name="Ensembl"/>
        </authorList>
    </citation>
    <scope>IDENTIFICATION</scope>
</reference>
<feature type="domain" description="Ig-like" evidence="14">
    <location>
        <begin position="243"/>
        <end position="351"/>
    </location>
</feature>
<dbReference type="SUPFAM" id="SSF48726">
    <property type="entry name" value="Immunoglobulin"/>
    <property type="match status" value="3"/>
</dbReference>
<evidence type="ECO:0000256" key="4">
    <source>
        <dbReference type="ARBA" id="ARBA00022737"/>
    </source>
</evidence>
<dbReference type="InterPro" id="IPR003598">
    <property type="entry name" value="Ig_sub2"/>
</dbReference>
<dbReference type="Pfam" id="PF07679">
    <property type="entry name" value="I-set"/>
    <property type="match status" value="2"/>
</dbReference>
<keyword evidence="10" id="KW-0393">Immunoglobulin domain</keyword>
<evidence type="ECO:0000256" key="8">
    <source>
        <dbReference type="ARBA" id="ARBA00023170"/>
    </source>
</evidence>
<dbReference type="InterPro" id="IPR013783">
    <property type="entry name" value="Ig-like_fold"/>
</dbReference>
<keyword evidence="9" id="KW-0325">Glycoprotein</keyword>
<dbReference type="SMART" id="SM00409">
    <property type="entry name" value="IG"/>
    <property type="match status" value="3"/>
</dbReference>
<accession>A0A3Q1END2</accession>
<dbReference type="PANTHER" id="PTHR19890:SF10">
    <property type="entry name" value="FIBROBLAST GROWTH FACTOR RECEPTOR-LIKE 1"/>
    <property type="match status" value="1"/>
</dbReference>
<keyword evidence="8" id="KW-0675">Receptor</keyword>
<evidence type="ECO:0000256" key="11">
    <source>
        <dbReference type="ARBA" id="ARBA00053149"/>
    </source>
</evidence>
<evidence type="ECO:0000313" key="15">
    <source>
        <dbReference type="Ensembl" id="ENSAPOP00000006206.1"/>
    </source>
</evidence>